<feature type="transmembrane region" description="Helical" evidence="8">
    <location>
        <begin position="95"/>
        <end position="114"/>
    </location>
</feature>
<feature type="transmembrane region" description="Helical" evidence="8">
    <location>
        <begin position="348"/>
        <end position="370"/>
    </location>
</feature>
<proteinExistence type="inferred from homology"/>
<dbReference type="Proteomes" id="UP000807025">
    <property type="component" value="Unassembled WGS sequence"/>
</dbReference>
<protein>
    <recommendedName>
        <fullName evidence="9">Wax synthase domain-containing protein</fullName>
    </recommendedName>
</protein>
<feature type="transmembrane region" description="Helical" evidence="8">
    <location>
        <begin position="310"/>
        <end position="328"/>
    </location>
</feature>
<comment type="pathway">
    <text evidence="2">Secondary metabolite biosynthesis.</text>
</comment>
<feature type="transmembrane region" description="Helical" evidence="8">
    <location>
        <begin position="45"/>
        <end position="62"/>
    </location>
</feature>
<name>A0A9P6A4Q3_PLEER</name>
<keyword evidence="5 8" id="KW-0812">Transmembrane</keyword>
<dbReference type="Pfam" id="PF13813">
    <property type="entry name" value="MBOAT_2"/>
    <property type="match status" value="1"/>
</dbReference>
<evidence type="ECO:0000256" key="8">
    <source>
        <dbReference type="SAM" id="Phobius"/>
    </source>
</evidence>
<organism evidence="10 11">
    <name type="scientific">Pleurotus eryngii</name>
    <name type="common">Boletus of the steppes</name>
    <dbReference type="NCBI Taxonomy" id="5323"/>
    <lineage>
        <taxon>Eukaryota</taxon>
        <taxon>Fungi</taxon>
        <taxon>Dikarya</taxon>
        <taxon>Basidiomycota</taxon>
        <taxon>Agaricomycotina</taxon>
        <taxon>Agaricomycetes</taxon>
        <taxon>Agaricomycetidae</taxon>
        <taxon>Agaricales</taxon>
        <taxon>Pleurotineae</taxon>
        <taxon>Pleurotaceae</taxon>
        <taxon>Pleurotus</taxon>
    </lineage>
</organism>
<dbReference type="AlphaFoldDB" id="A0A9P6A4Q3"/>
<feature type="transmembrane region" description="Helical" evidence="8">
    <location>
        <begin position="67"/>
        <end position="83"/>
    </location>
</feature>
<evidence type="ECO:0000256" key="1">
    <source>
        <dbReference type="ARBA" id="ARBA00004141"/>
    </source>
</evidence>
<feature type="transmembrane region" description="Helical" evidence="8">
    <location>
        <begin position="21"/>
        <end position="39"/>
    </location>
</feature>
<comment type="caution">
    <text evidence="10">The sequence shown here is derived from an EMBL/GenBank/DDBJ whole genome shotgun (WGS) entry which is preliminary data.</text>
</comment>
<evidence type="ECO:0000256" key="7">
    <source>
        <dbReference type="ARBA" id="ARBA00023136"/>
    </source>
</evidence>
<evidence type="ECO:0000313" key="10">
    <source>
        <dbReference type="EMBL" id="KAF9497176.1"/>
    </source>
</evidence>
<evidence type="ECO:0000256" key="2">
    <source>
        <dbReference type="ARBA" id="ARBA00005179"/>
    </source>
</evidence>
<keyword evidence="7 8" id="KW-0472">Membrane</keyword>
<comment type="subcellular location">
    <subcellularLocation>
        <location evidence="1">Membrane</location>
        <topology evidence="1">Multi-pass membrane protein</topology>
    </subcellularLocation>
</comment>
<evidence type="ECO:0000256" key="5">
    <source>
        <dbReference type="ARBA" id="ARBA00022692"/>
    </source>
</evidence>
<accession>A0A9P6A4Q3</accession>
<dbReference type="PANTHER" id="PTHR31595">
    <property type="entry name" value="LONG-CHAIN-ALCOHOL O-FATTY-ACYLTRANSFERASE 3-RELATED"/>
    <property type="match status" value="1"/>
</dbReference>
<dbReference type="InterPro" id="IPR032805">
    <property type="entry name" value="Wax_synthase_dom"/>
</dbReference>
<evidence type="ECO:0000256" key="4">
    <source>
        <dbReference type="ARBA" id="ARBA00022679"/>
    </source>
</evidence>
<gene>
    <name evidence="10" type="ORF">BDN71DRAFT_643949</name>
</gene>
<feature type="domain" description="Wax synthase" evidence="9">
    <location>
        <begin position="260"/>
        <end position="342"/>
    </location>
</feature>
<feature type="transmembrane region" description="Helical" evidence="8">
    <location>
        <begin position="391"/>
        <end position="413"/>
    </location>
</feature>
<evidence type="ECO:0000256" key="6">
    <source>
        <dbReference type="ARBA" id="ARBA00022989"/>
    </source>
</evidence>
<keyword evidence="6 8" id="KW-1133">Transmembrane helix</keyword>
<dbReference type="PANTHER" id="PTHR31595:SF57">
    <property type="entry name" value="OS04G0481900 PROTEIN"/>
    <property type="match status" value="1"/>
</dbReference>
<evidence type="ECO:0000259" key="9">
    <source>
        <dbReference type="Pfam" id="PF13813"/>
    </source>
</evidence>
<evidence type="ECO:0000256" key="3">
    <source>
        <dbReference type="ARBA" id="ARBA00007282"/>
    </source>
</evidence>
<sequence length="423" mass="47363">MDRTWSIMRQIGSNFSGAWSSNVYLFSISTFSAMAEVVFSTLQSLGLVPGVAYLVTAVGVLLPSRILRISAFLVNLVIVYHSIRSTATNVPAHDYSVGSGYIALLFHSSFYLFLSSPRSDFRRLNQAEPTTTLSWLQWAFALLTSPRLIGWTTEKDKDGVRNCPPQPPALLALPRPFLTEQSQTVGKRVVIVATVLAILNTRTFRLNVEGGPRLVDLPWFWKSVYVVICGCGAYAVIDISHRLWMLLLVFARVRQPSDFHPVFGSMADGYTLQRFWGRSWHQIHRRKFLAHAGFITRDLLGLPERSTSAAIIKLYTSFFVSALIHAGGDYACLRHNSAAKTRYFGGGGSIPFFLLQALAIHVESMAIAGFRTMERAWLDQGMRRGRKALKLIGYLWVWVWLTWTVPIVLGPLLEGGIPSINTY</sequence>
<keyword evidence="11" id="KW-1185">Reference proteome</keyword>
<keyword evidence="4" id="KW-0808">Transferase</keyword>
<dbReference type="GO" id="GO:0008374">
    <property type="term" value="F:O-acyltransferase activity"/>
    <property type="evidence" value="ECO:0007669"/>
    <property type="project" value="InterPro"/>
</dbReference>
<comment type="similarity">
    <text evidence="3">Belongs to the wax synthase family.</text>
</comment>
<dbReference type="EMBL" id="MU154546">
    <property type="protein sequence ID" value="KAF9497176.1"/>
    <property type="molecule type" value="Genomic_DNA"/>
</dbReference>
<reference evidence="10" key="1">
    <citation type="submission" date="2020-11" db="EMBL/GenBank/DDBJ databases">
        <authorList>
            <consortium name="DOE Joint Genome Institute"/>
            <person name="Ahrendt S."/>
            <person name="Riley R."/>
            <person name="Andreopoulos W."/>
            <person name="Labutti K."/>
            <person name="Pangilinan J."/>
            <person name="Ruiz-Duenas F.J."/>
            <person name="Barrasa J.M."/>
            <person name="Sanchez-Garcia M."/>
            <person name="Camarero S."/>
            <person name="Miyauchi S."/>
            <person name="Serrano A."/>
            <person name="Linde D."/>
            <person name="Babiker R."/>
            <person name="Drula E."/>
            <person name="Ayuso-Fernandez I."/>
            <person name="Pacheco R."/>
            <person name="Padilla G."/>
            <person name="Ferreira P."/>
            <person name="Barriuso J."/>
            <person name="Kellner H."/>
            <person name="Castanera R."/>
            <person name="Alfaro M."/>
            <person name="Ramirez L."/>
            <person name="Pisabarro A.G."/>
            <person name="Kuo A."/>
            <person name="Tritt A."/>
            <person name="Lipzen A."/>
            <person name="He G."/>
            <person name="Yan M."/>
            <person name="Ng V."/>
            <person name="Cullen D."/>
            <person name="Martin F."/>
            <person name="Rosso M.-N."/>
            <person name="Henrissat B."/>
            <person name="Hibbett D."/>
            <person name="Martinez A.T."/>
            <person name="Grigoriev I.V."/>
        </authorList>
    </citation>
    <scope>NUCLEOTIDE SEQUENCE</scope>
    <source>
        <strain evidence="10">ATCC 90797</strain>
    </source>
</reference>
<dbReference type="GO" id="GO:0006629">
    <property type="term" value="P:lipid metabolic process"/>
    <property type="evidence" value="ECO:0007669"/>
    <property type="project" value="InterPro"/>
</dbReference>
<evidence type="ECO:0000313" key="11">
    <source>
        <dbReference type="Proteomes" id="UP000807025"/>
    </source>
</evidence>
<dbReference type="GO" id="GO:0016020">
    <property type="term" value="C:membrane"/>
    <property type="evidence" value="ECO:0007669"/>
    <property type="project" value="UniProtKB-SubCell"/>
</dbReference>
<dbReference type="OrthoDB" id="1077582at2759"/>
<dbReference type="InterPro" id="IPR044851">
    <property type="entry name" value="Wax_synthase"/>
</dbReference>